<evidence type="ECO:0000313" key="1">
    <source>
        <dbReference type="EMBL" id="KZE79893.1"/>
    </source>
</evidence>
<name>A0A165RZE0_9FLAO</name>
<accession>A0A165RZE0</accession>
<evidence type="ECO:0000313" key="2">
    <source>
        <dbReference type="Proteomes" id="UP000076630"/>
    </source>
</evidence>
<comment type="caution">
    <text evidence="1">The sequence shown here is derived from an EMBL/GenBank/DDBJ whole genome shotgun (WGS) entry which is preliminary data.</text>
</comment>
<keyword evidence="2" id="KW-1185">Reference proteome</keyword>
<sequence length="779" mass="88466">MKLSKRVKTLLIIGLIIIGLYQGGKYALNRFIYKHLPELIAEKNDTPYNFTYEDIEYSPALRRLTVSGITVTPKDTITHKNTTYIKGHLDNIVIQGVAIKELFKTKNLKANKIKLNTLDIVVIQGDTVVEQPKEVNITNIIDINTIAVNNAHIVIKNRANHTRLNEVYNFNADITGVHFAQEVKEKGLPFSYEGYTMSCDSVYNKLNDWHKLTLGKVIINPTSLEVNQVSVEPFSKTVNSNNLEKNLLSVNIPKVSLTGTDWGYRDEKHFYLQIGKIETDSTAITIKNNKLKEDITVAEQQPKKGKKKNAKKSNTPIVKVVDTIPSLVPFDLQIGDIKINKLSLDALDTWKTEKMNISISKIVNKAGEQLEINKLLIDSPTITLTPNQVKKKPSNKTKLLMDRIKLDTLLVNKGAFAIHQRKGDKHTLNIADVNATILNIEINDKTSLNKIPFSYDKTKFTTGAIKYDTQKYYDITADNLSIDNKDLKLTNFVMKPKYSRKKTVSMFRYADDIFTLNAKEITLKDYKWDFDKAGVLLFKTELLNINQLDANIFRDKSPTFNMSIKPMFSKKLRDIPFGLQVNTVAIKNSKLVYEETDKNAVAPGKIMFHNFNATIKNVYSGYGQTKVPTTSIAVNARFMNAAPLRVDWTFNVLNRSDQFNIQGKITNFPANSMQPFLQPYIKASTQGSISLVTFNFSGNNRSATGTYGMKYEDLRVTIYKKDGEKKKKFLSAVGNMFIRKSTKDEVKTVNIKTVDRVQEKSFFNYLWLCIMQGLKQTVL</sequence>
<organism evidence="1 2">
    <name type="scientific">Myroides marinus</name>
    <dbReference type="NCBI Taxonomy" id="703342"/>
    <lineage>
        <taxon>Bacteria</taxon>
        <taxon>Pseudomonadati</taxon>
        <taxon>Bacteroidota</taxon>
        <taxon>Flavobacteriia</taxon>
        <taxon>Flavobacteriales</taxon>
        <taxon>Flavobacteriaceae</taxon>
        <taxon>Myroides</taxon>
    </lineage>
</organism>
<dbReference type="AlphaFoldDB" id="A0A165RZE0"/>
<dbReference type="EMBL" id="LQNU01000058">
    <property type="protein sequence ID" value="KZE79893.1"/>
    <property type="molecule type" value="Genomic_DNA"/>
</dbReference>
<dbReference type="OrthoDB" id="1412480at2"/>
<dbReference type="Proteomes" id="UP000076630">
    <property type="component" value="Unassembled WGS sequence"/>
</dbReference>
<proteinExistence type="predicted"/>
<gene>
    <name evidence="1" type="ORF">AV926_10560</name>
</gene>
<protein>
    <submittedName>
        <fullName evidence="1">Uncharacterized protein</fullName>
    </submittedName>
</protein>
<dbReference type="RefSeq" id="WP_038988304.1">
    <property type="nucleotide sequence ID" value="NZ_JWJO01000091.1"/>
</dbReference>
<reference evidence="1 2" key="1">
    <citation type="submission" date="2016-01" db="EMBL/GenBank/DDBJ databases">
        <title>Whole genome sequencing of Myroides marinus L41.</title>
        <authorList>
            <person name="Hong K.W."/>
        </authorList>
    </citation>
    <scope>NUCLEOTIDE SEQUENCE [LARGE SCALE GENOMIC DNA]</scope>
    <source>
        <strain evidence="1 2">L41</strain>
    </source>
</reference>